<name>A0A077KCE9_TETHA</name>
<evidence type="ECO:0000313" key="2">
    <source>
        <dbReference type="EMBL" id="BAP29017.1"/>
    </source>
</evidence>
<dbReference type="AlphaFoldDB" id="A0A077KCE9"/>
<protein>
    <submittedName>
        <fullName evidence="1">Uncharacterized protein</fullName>
    </submittedName>
</protein>
<geneLocation type="plasmid" evidence="1">
    <name>pTDC-A</name>
</geneLocation>
<accession>A0A077KCE9</accession>
<sequence>MSKNTIEKQQERLKKIEKQIKEEKETIDQKLGYEFIKAAGIDYTELGRSDIKPFAEELAEIYNKSQTNHTANSFNNDVEHRNEI</sequence>
<dbReference type="RefSeq" id="WP_031944076.1">
    <property type="nucleotide sequence ID" value="NC_024990.1"/>
</dbReference>
<geneLocation type="plasmid" evidence="2">
    <name>pTDC-B</name>
</geneLocation>
<reference evidence="1" key="1">
    <citation type="journal article" date="2014" name="Fish. Sci.">
        <title>Analysis of plasmids encoding the tyrosine decarboxylase gene in Tetragenococcus halophilus isolated from fish sauce.</title>
        <authorList>
            <person name="Satomi M."/>
            <person name="Shozen K."/>
            <person name="Furutani A."/>
            <person name="Fukui Y."/>
            <person name="Kimura M."/>
            <person name="Yasuike M."/>
            <person name="Funatsu Y."/>
            <person name="Yano Y."/>
        </authorList>
    </citation>
    <scope>NUCLEOTIDE SEQUENCE</scope>
    <source>
        <strain evidence="1">TyrA</strain>
        <strain evidence="2">TyrB</strain>
        <plasmid evidence="1">pTDC-A</plasmid>
        <plasmid evidence="2">pTDC-B</plasmid>
    </source>
</reference>
<keyword evidence="1" id="KW-0614">Plasmid</keyword>
<dbReference type="EMBL" id="AB914479">
    <property type="protein sequence ID" value="BAP28991.1"/>
    <property type="molecule type" value="Genomic_DNA"/>
</dbReference>
<evidence type="ECO:0000313" key="1">
    <source>
        <dbReference type="EMBL" id="BAP28991.1"/>
    </source>
</evidence>
<organism evidence="1">
    <name type="scientific">Tetragenococcus halophilus</name>
    <name type="common">Pediococcus halophilus</name>
    <dbReference type="NCBI Taxonomy" id="51669"/>
    <lineage>
        <taxon>Bacteria</taxon>
        <taxon>Bacillati</taxon>
        <taxon>Bacillota</taxon>
        <taxon>Bacilli</taxon>
        <taxon>Lactobacillales</taxon>
        <taxon>Enterococcaceae</taxon>
        <taxon>Tetragenococcus</taxon>
    </lineage>
</organism>
<proteinExistence type="predicted"/>
<dbReference type="EMBL" id="AB914743">
    <property type="protein sequence ID" value="BAP29017.1"/>
    <property type="molecule type" value="Genomic_DNA"/>
</dbReference>